<dbReference type="GO" id="GO:0000160">
    <property type="term" value="P:phosphorelay signal transduction system"/>
    <property type="evidence" value="ECO:0007669"/>
    <property type="project" value="InterPro"/>
</dbReference>
<dbReference type="KEGG" id="pbr:PB2503_06337"/>
<keyword evidence="1" id="KW-0597">Phosphoprotein</keyword>
<evidence type="ECO:0000259" key="3">
    <source>
        <dbReference type="PROSITE" id="PS50110"/>
    </source>
</evidence>
<dbReference type="eggNOG" id="COG0784">
    <property type="taxonomic scope" value="Bacteria"/>
</dbReference>
<evidence type="ECO:0000256" key="1">
    <source>
        <dbReference type="PROSITE-ProRule" id="PRU00169"/>
    </source>
</evidence>
<dbReference type="SMART" id="SM00448">
    <property type="entry name" value="REC"/>
    <property type="match status" value="1"/>
</dbReference>
<reference evidence="4 5" key="2">
    <citation type="journal article" date="2011" name="J. Bacteriol.">
        <title>Complete genome sequence of strain HTCC2503T of Parvularcula bermudensis, the type species of the order "Parvularculales" in the class Alphaproteobacteria.</title>
        <authorList>
            <person name="Oh H.M."/>
            <person name="Kang I."/>
            <person name="Vergin K.L."/>
            <person name="Kang D."/>
            <person name="Rhee K.H."/>
            <person name="Giovannoni S.J."/>
            <person name="Cho J.C."/>
        </authorList>
    </citation>
    <scope>NUCLEOTIDE SEQUENCE [LARGE SCALE GENOMIC DNA]</scope>
    <source>
        <strain evidence="5">ATCC BAA-594 / HTCC2503 / KCTC 12087</strain>
    </source>
</reference>
<dbReference type="PROSITE" id="PS50110">
    <property type="entry name" value="RESPONSE_REGULATORY"/>
    <property type="match status" value="1"/>
</dbReference>
<feature type="compositionally biased region" description="Basic and acidic residues" evidence="2">
    <location>
        <begin position="1"/>
        <end position="10"/>
    </location>
</feature>
<dbReference type="OrthoDB" id="582170at2"/>
<feature type="region of interest" description="Disordered" evidence="2">
    <location>
        <begin position="1"/>
        <end position="30"/>
    </location>
</feature>
<sequence>MTFEPKKSSIDRSMGPAVGRRAEGGGGVPTSNSAADYTVLIAEDEAVVAMDLDLLAQESGATTVIVAPTVAEAGIAVRANAIDFAILDISLTDGDIYEVADELRDRGVPMAFHSAHANPDELSSRYPSAHICGKPSSPHILQDLLRLAIHRV</sequence>
<organism evidence="4 5">
    <name type="scientific">Parvularcula bermudensis (strain ATCC BAA-594 / HTCC2503 / KCTC 12087)</name>
    <dbReference type="NCBI Taxonomy" id="314260"/>
    <lineage>
        <taxon>Bacteria</taxon>
        <taxon>Pseudomonadati</taxon>
        <taxon>Pseudomonadota</taxon>
        <taxon>Alphaproteobacteria</taxon>
        <taxon>Parvularculales</taxon>
        <taxon>Parvularculaceae</taxon>
        <taxon>Parvularcula</taxon>
    </lineage>
</organism>
<dbReference type="RefSeq" id="WP_013300307.1">
    <property type="nucleotide sequence ID" value="NC_014414.1"/>
</dbReference>
<reference evidence="5" key="1">
    <citation type="submission" date="2010-08" db="EMBL/GenBank/DDBJ databases">
        <title>Genome sequence of Parvularcula bermudensis HTCC2503.</title>
        <authorList>
            <person name="Kang D.-M."/>
            <person name="Oh H.-M."/>
            <person name="Cho J.-C."/>
        </authorList>
    </citation>
    <scope>NUCLEOTIDE SEQUENCE [LARGE SCALE GENOMIC DNA]</scope>
    <source>
        <strain evidence="5">ATCC BAA-594 / HTCC2503 / KCTC 12087</strain>
    </source>
</reference>
<proteinExistence type="predicted"/>
<dbReference type="SUPFAM" id="SSF52172">
    <property type="entry name" value="CheY-like"/>
    <property type="match status" value="1"/>
</dbReference>
<feature type="modified residue" description="4-aspartylphosphate" evidence="1">
    <location>
        <position position="88"/>
    </location>
</feature>
<gene>
    <name evidence="4" type="ordered locus">PB2503_06337</name>
</gene>
<evidence type="ECO:0000313" key="5">
    <source>
        <dbReference type="Proteomes" id="UP000001302"/>
    </source>
</evidence>
<accession>E0THN7</accession>
<keyword evidence="5" id="KW-1185">Reference proteome</keyword>
<name>E0THN7_PARBH</name>
<evidence type="ECO:0000256" key="2">
    <source>
        <dbReference type="SAM" id="MobiDB-lite"/>
    </source>
</evidence>
<dbReference type="EMBL" id="CP002156">
    <property type="protein sequence ID" value="ADM09333.1"/>
    <property type="molecule type" value="Genomic_DNA"/>
</dbReference>
<protein>
    <recommendedName>
        <fullName evidence="3">Response regulatory domain-containing protein</fullName>
    </recommendedName>
</protein>
<dbReference type="Proteomes" id="UP000001302">
    <property type="component" value="Chromosome"/>
</dbReference>
<dbReference type="Gene3D" id="3.40.50.2300">
    <property type="match status" value="1"/>
</dbReference>
<dbReference type="InterPro" id="IPR011006">
    <property type="entry name" value="CheY-like_superfamily"/>
</dbReference>
<dbReference type="AlphaFoldDB" id="E0THN7"/>
<dbReference type="STRING" id="314260.PB2503_06337"/>
<evidence type="ECO:0000313" key="4">
    <source>
        <dbReference type="EMBL" id="ADM09333.1"/>
    </source>
</evidence>
<dbReference type="HOGENOM" id="CLU_000445_69_11_5"/>
<dbReference type="InterPro" id="IPR001789">
    <property type="entry name" value="Sig_transdc_resp-reg_receiver"/>
</dbReference>
<feature type="domain" description="Response regulatory" evidence="3">
    <location>
        <begin position="38"/>
        <end position="149"/>
    </location>
</feature>